<dbReference type="Pfam" id="PF04365">
    <property type="entry name" value="BrnT_toxin"/>
    <property type="match status" value="1"/>
</dbReference>
<dbReference type="Proteomes" id="UP000249065">
    <property type="component" value="Unassembled WGS sequence"/>
</dbReference>
<dbReference type="Gene3D" id="3.10.450.530">
    <property type="entry name" value="Ribonuclease toxin, BrnT, of type II toxin-antitoxin system"/>
    <property type="match status" value="1"/>
</dbReference>
<keyword evidence="2" id="KW-1185">Reference proteome</keyword>
<dbReference type="RefSeq" id="WP_111472360.1">
    <property type="nucleotide sequence ID" value="NZ_QLIX01000030.1"/>
</dbReference>
<protein>
    <submittedName>
        <fullName evidence="1">BrnT family toxin</fullName>
    </submittedName>
</protein>
<name>A0A327M793_9PROT</name>
<organism evidence="1 2">
    <name type="scientific">Roseicella frigidaeris</name>
    <dbReference type="NCBI Taxonomy" id="2230885"/>
    <lineage>
        <taxon>Bacteria</taxon>
        <taxon>Pseudomonadati</taxon>
        <taxon>Pseudomonadota</taxon>
        <taxon>Alphaproteobacteria</taxon>
        <taxon>Acetobacterales</taxon>
        <taxon>Roseomonadaceae</taxon>
        <taxon>Roseicella</taxon>
    </lineage>
</organism>
<gene>
    <name evidence="1" type="ORF">DOO78_23670</name>
</gene>
<sequence length="90" mass="10623">MLFEWDELKRQGNIEKHGFDFVDAPLLFSKPHMTGRTRDGQDGEERWIATGILRDRYATAVYTMRGETIRLISIRSARRDERQRHQALFG</sequence>
<reference evidence="2" key="1">
    <citation type="submission" date="2018-06" db="EMBL/GenBank/DDBJ databases">
        <authorList>
            <person name="Khan S.A."/>
        </authorList>
    </citation>
    <scope>NUCLEOTIDE SEQUENCE [LARGE SCALE GENOMIC DNA]</scope>
    <source>
        <strain evidence="2">DB-1506</strain>
    </source>
</reference>
<accession>A0A327M793</accession>
<evidence type="ECO:0000313" key="2">
    <source>
        <dbReference type="Proteomes" id="UP000249065"/>
    </source>
</evidence>
<evidence type="ECO:0000313" key="1">
    <source>
        <dbReference type="EMBL" id="RAI55948.1"/>
    </source>
</evidence>
<proteinExistence type="predicted"/>
<dbReference type="InterPro" id="IPR038573">
    <property type="entry name" value="BrnT_sf"/>
</dbReference>
<dbReference type="AlphaFoldDB" id="A0A327M793"/>
<dbReference type="EMBL" id="QLIX01000030">
    <property type="protein sequence ID" value="RAI55948.1"/>
    <property type="molecule type" value="Genomic_DNA"/>
</dbReference>
<comment type="caution">
    <text evidence="1">The sequence shown here is derived from an EMBL/GenBank/DDBJ whole genome shotgun (WGS) entry which is preliminary data.</text>
</comment>
<dbReference type="InterPro" id="IPR007460">
    <property type="entry name" value="BrnT_toxin"/>
</dbReference>
<dbReference type="OrthoDB" id="9798158at2"/>